<sequence>MSIVSLILSSPKYPMSEPKGTLEIQPLFPLREIEATFSFGPLVFTYKGPITSNTTPIRSIRSNEAWLIFDTLEDLKDPSTFQGSMGRDQFTTLVNFLNGVTIRVVLLSAYFPPADFSGNGEWNHTFGDEMKNDALVFNPAGTES</sequence>
<dbReference type="Proteomes" id="UP000076798">
    <property type="component" value="Unassembled WGS sequence"/>
</dbReference>
<accession>A0A165ZG39</accession>
<keyword evidence="2" id="KW-1185">Reference proteome</keyword>
<proteinExistence type="predicted"/>
<protein>
    <submittedName>
        <fullName evidence="1">Uncharacterized protein</fullName>
    </submittedName>
</protein>
<reference evidence="1 2" key="1">
    <citation type="journal article" date="2016" name="Mol. Biol. Evol.">
        <title>Comparative Genomics of Early-Diverging Mushroom-Forming Fungi Provides Insights into the Origins of Lignocellulose Decay Capabilities.</title>
        <authorList>
            <person name="Nagy L.G."/>
            <person name="Riley R."/>
            <person name="Tritt A."/>
            <person name="Adam C."/>
            <person name="Daum C."/>
            <person name="Floudas D."/>
            <person name="Sun H."/>
            <person name="Yadav J.S."/>
            <person name="Pangilinan J."/>
            <person name="Larsson K.H."/>
            <person name="Matsuura K."/>
            <person name="Barry K."/>
            <person name="Labutti K."/>
            <person name="Kuo R."/>
            <person name="Ohm R.A."/>
            <person name="Bhattacharya S.S."/>
            <person name="Shirouzu T."/>
            <person name="Yoshinaga Y."/>
            <person name="Martin F.M."/>
            <person name="Grigoriev I.V."/>
            <person name="Hibbett D.S."/>
        </authorList>
    </citation>
    <scope>NUCLEOTIDE SEQUENCE [LARGE SCALE GENOMIC DNA]</scope>
    <source>
        <strain evidence="1 2">HHB10207 ss-3</strain>
    </source>
</reference>
<organism evidence="1 2">
    <name type="scientific">Sistotremastrum suecicum HHB10207 ss-3</name>
    <dbReference type="NCBI Taxonomy" id="1314776"/>
    <lineage>
        <taxon>Eukaryota</taxon>
        <taxon>Fungi</taxon>
        <taxon>Dikarya</taxon>
        <taxon>Basidiomycota</taxon>
        <taxon>Agaricomycotina</taxon>
        <taxon>Agaricomycetes</taxon>
        <taxon>Sistotremastrales</taxon>
        <taxon>Sistotremastraceae</taxon>
        <taxon>Sistotremastrum</taxon>
    </lineage>
</organism>
<gene>
    <name evidence="1" type="ORF">SISSUDRAFT_1065439</name>
</gene>
<evidence type="ECO:0000313" key="1">
    <source>
        <dbReference type="EMBL" id="KZT34273.1"/>
    </source>
</evidence>
<dbReference type="AlphaFoldDB" id="A0A165ZG39"/>
<name>A0A165ZG39_9AGAM</name>
<dbReference type="EMBL" id="KV428190">
    <property type="protein sequence ID" value="KZT34273.1"/>
    <property type="molecule type" value="Genomic_DNA"/>
</dbReference>
<evidence type="ECO:0000313" key="2">
    <source>
        <dbReference type="Proteomes" id="UP000076798"/>
    </source>
</evidence>